<dbReference type="GO" id="GO:0007166">
    <property type="term" value="P:cell surface receptor signaling pathway"/>
    <property type="evidence" value="ECO:0007669"/>
    <property type="project" value="TreeGrafter"/>
</dbReference>
<keyword evidence="7" id="KW-1015">Disulfide bond</keyword>
<evidence type="ECO:0000256" key="11">
    <source>
        <dbReference type="ARBA" id="ARBA00043266"/>
    </source>
</evidence>
<dbReference type="PANTHER" id="PTHR23268">
    <property type="entry name" value="T-CELL RECEPTOR BETA CHAIN"/>
    <property type="match status" value="1"/>
</dbReference>
<dbReference type="AlphaFoldDB" id="A0A2J8V321"/>
<keyword evidence="8" id="KW-0675">Receptor</keyword>
<comment type="subcellular location">
    <subcellularLocation>
        <location evidence="1">Cell membrane</location>
    </subcellularLocation>
</comment>
<dbReference type="InterPro" id="IPR050413">
    <property type="entry name" value="TCR_beta_variable"/>
</dbReference>
<dbReference type="EMBL" id="NDHI03003435">
    <property type="protein sequence ID" value="PNJ51914.1"/>
    <property type="molecule type" value="Genomic_DNA"/>
</dbReference>
<feature type="domain" description="Ig-like" evidence="12">
    <location>
        <begin position="1"/>
        <end position="98"/>
    </location>
</feature>
<dbReference type="InterPro" id="IPR013783">
    <property type="entry name" value="Ig-like_fold"/>
</dbReference>
<evidence type="ECO:0000256" key="7">
    <source>
        <dbReference type="ARBA" id="ARBA00023157"/>
    </source>
</evidence>
<evidence type="ECO:0000256" key="10">
    <source>
        <dbReference type="ARBA" id="ARBA00038651"/>
    </source>
</evidence>
<dbReference type="GO" id="GO:0002250">
    <property type="term" value="P:adaptive immune response"/>
    <property type="evidence" value="ECO:0007669"/>
    <property type="project" value="UniProtKB-KW"/>
</dbReference>
<dbReference type="InterPro" id="IPR007110">
    <property type="entry name" value="Ig-like_dom"/>
</dbReference>
<evidence type="ECO:0000259" key="12">
    <source>
        <dbReference type="PROSITE" id="PS50835"/>
    </source>
</evidence>
<evidence type="ECO:0000256" key="1">
    <source>
        <dbReference type="ARBA" id="ARBA00004236"/>
    </source>
</evidence>
<evidence type="ECO:0000256" key="9">
    <source>
        <dbReference type="ARBA" id="ARBA00023319"/>
    </source>
</evidence>
<dbReference type="Gene3D" id="2.60.40.10">
    <property type="entry name" value="Immunoglobulins"/>
    <property type="match status" value="1"/>
</dbReference>
<dbReference type="SUPFAM" id="SSF48726">
    <property type="entry name" value="Immunoglobulin"/>
    <property type="match status" value="1"/>
</dbReference>
<keyword evidence="2" id="KW-1003">Cell membrane</keyword>
<dbReference type="InterPro" id="IPR013106">
    <property type="entry name" value="Ig_V-set"/>
</dbReference>
<dbReference type="GO" id="GO:0042101">
    <property type="term" value="C:T cell receptor complex"/>
    <property type="evidence" value="ECO:0007669"/>
    <property type="project" value="UniProtKB-KW"/>
</dbReference>
<keyword evidence="6" id="KW-0472">Membrane</keyword>
<accession>A0A2J8V321</accession>
<name>A0A2J8V321_PONAB</name>
<evidence type="ECO:0000256" key="8">
    <source>
        <dbReference type="ARBA" id="ARBA00023170"/>
    </source>
</evidence>
<evidence type="ECO:0000256" key="2">
    <source>
        <dbReference type="ARBA" id="ARBA00022475"/>
    </source>
</evidence>
<evidence type="ECO:0000256" key="5">
    <source>
        <dbReference type="ARBA" id="ARBA00023130"/>
    </source>
</evidence>
<keyword evidence="9" id="KW-0393">Immunoglobulin domain</keyword>
<comment type="subunit">
    <text evidence="10">Alpha-beta TR is a heterodimer composed of an alpha and beta chain; disulfide-linked. The alpha-beta TR is associated with the transmembrane signaling CD3 coreceptor proteins to form the TR-CD3 (TcR or TCR). The assembly of alpha-beta TR heterodimers with CD3 occurs in the endoplasmic reticulum where a single alpha-beta TR heterodimer associates with one CD3D-CD3E heterodimer, one CD3G-CD3E heterodimer and one CD247 homodimer forming a stable octameric structure. CD3D-CD3E and CD3G-CD3E heterodimers preferentially associate with TR alpha and TR beta chains, respectively. The association of the CD247 homodimer is the last step of TcR assembly in the endoplasmic reticulum and is required for transport to the cell surface.</text>
</comment>
<gene>
    <name evidence="13" type="ORF">CR201_G0022796</name>
</gene>
<feature type="non-terminal residue" evidence="13">
    <location>
        <position position="98"/>
    </location>
</feature>
<dbReference type="SMART" id="SM00406">
    <property type="entry name" value="IGv"/>
    <property type="match status" value="1"/>
</dbReference>
<dbReference type="PROSITE" id="PS50835">
    <property type="entry name" value="IG_LIKE"/>
    <property type="match status" value="1"/>
</dbReference>
<dbReference type="Pfam" id="PF07686">
    <property type="entry name" value="V-set"/>
    <property type="match status" value="1"/>
</dbReference>
<evidence type="ECO:0000256" key="4">
    <source>
        <dbReference type="ARBA" id="ARBA00022859"/>
    </source>
</evidence>
<organism evidence="13">
    <name type="scientific">Pongo abelii</name>
    <name type="common">Sumatran orangutan</name>
    <name type="synonym">Pongo pygmaeus abelii</name>
    <dbReference type="NCBI Taxonomy" id="9601"/>
    <lineage>
        <taxon>Eukaryota</taxon>
        <taxon>Metazoa</taxon>
        <taxon>Chordata</taxon>
        <taxon>Craniata</taxon>
        <taxon>Vertebrata</taxon>
        <taxon>Euteleostomi</taxon>
        <taxon>Mammalia</taxon>
        <taxon>Eutheria</taxon>
        <taxon>Euarchontoglires</taxon>
        <taxon>Primates</taxon>
        <taxon>Haplorrhini</taxon>
        <taxon>Catarrhini</taxon>
        <taxon>Hominidae</taxon>
        <taxon>Pongo</taxon>
    </lineage>
</organism>
<keyword evidence="4" id="KW-0391">Immunity</keyword>
<evidence type="ECO:0000256" key="3">
    <source>
        <dbReference type="ARBA" id="ARBA00022729"/>
    </source>
</evidence>
<dbReference type="PANTHER" id="PTHR23268:SF19">
    <property type="entry name" value="T CELL RECEPTOR BETA VARIABLE 6-2-RELATED"/>
    <property type="match status" value="1"/>
</dbReference>
<sequence>PVIAGITQAPRSQILAAGRSVTLRCTQDMRHNAMYWYRQDLGLGLRLIHYSNTAGTIGKGEVPDGYSVSRANTDDFPLTLVSAIPSQTSVYFCASSDS</sequence>
<keyword evidence="3" id="KW-0732">Signal</keyword>
<keyword evidence="5" id="KW-1064">Adaptive immunity</keyword>
<keyword evidence="11" id="KW-1279">T cell receptor</keyword>
<comment type="caution">
    <text evidence="13">The sequence shown here is derived from an EMBL/GenBank/DDBJ whole genome shotgun (WGS) entry which is preliminary data.</text>
</comment>
<evidence type="ECO:0000256" key="6">
    <source>
        <dbReference type="ARBA" id="ARBA00023136"/>
    </source>
</evidence>
<protein>
    <submittedName>
        <fullName evidence="13">TRBV6-5 isoform 1</fullName>
    </submittedName>
</protein>
<dbReference type="InterPro" id="IPR036179">
    <property type="entry name" value="Ig-like_dom_sf"/>
</dbReference>
<proteinExistence type="predicted"/>
<reference evidence="13" key="1">
    <citation type="submission" date="2017-12" db="EMBL/GenBank/DDBJ databases">
        <title>High-resolution comparative analysis of great ape genomes.</title>
        <authorList>
            <person name="Pollen A."/>
            <person name="Hastie A."/>
            <person name="Hormozdiari F."/>
            <person name="Dougherty M."/>
            <person name="Liu R."/>
            <person name="Chaisson M."/>
            <person name="Hoppe E."/>
            <person name="Hill C."/>
            <person name="Pang A."/>
            <person name="Hillier L."/>
            <person name="Baker C."/>
            <person name="Armstrong J."/>
            <person name="Shendure J."/>
            <person name="Paten B."/>
            <person name="Wilson R."/>
            <person name="Chao H."/>
            <person name="Schneider V."/>
            <person name="Ventura M."/>
            <person name="Kronenberg Z."/>
            <person name="Murali S."/>
            <person name="Gordon D."/>
            <person name="Cantsilieris S."/>
            <person name="Munson K."/>
            <person name="Nelson B."/>
            <person name="Raja A."/>
            <person name="Underwood J."/>
            <person name="Diekhans M."/>
            <person name="Fiddes I."/>
            <person name="Haussler D."/>
            <person name="Eichler E."/>
        </authorList>
    </citation>
    <scope>NUCLEOTIDE SEQUENCE [LARGE SCALE GENOMIC DNA]</scope>
    <source>
        <strain evidence="13">Susie</strain>
    </source>
</reference>
<feature type="non-terminal residue" evidence="13">
    <location>
        <position position="1"/>
    </location>
</feature>
<evidence type="ECO:0000313" key="13">
    <source>
        <dbReference type="EMBL" id="PNJ51914.1"/>
    </source>
</evidence>